<protein>
    <submittedName>
        <fullName evidence="2">Unannotated protein</fullName>
    </submittedName>
</protein>
<dbReference type="SUPFAM" id="SSF46785">
    <property type="entry name" value="Winged helix' DNA-binding domain"/>
    <property type="match status" value="1"/>
</dbReference>
<dbReference type="PANTHER" id="PTHR33221:SF5">
    <property type="entry name" value="HTH-TYPE TRANSCRIPTIONAL REGULATOR ISCR"/>
    <property type="match status" value="1"/>
</dbReference>
<dbReference type="GO" id="GO:0003700">
    <property type="term" value="F:DNA-binding transcription factor activity"/>
    <property type="evidence" value="ECO:0007669"/>
    <property type="project" value="TreeGrafter"/>
</dbReference>
<name>A0A6J7IB96_9ZZZZ</name>
<dbReference type="Gene3D" id="1.10.10.10">
    <property type="entry name" value="Winged helix-like DNA-binding domain superfamily/Winged helix DNA-binding domain"/>
    <property type="match status" value="1"/>
</dbReference>
<dbReference type="PANTHER" id="PTHR33221">
    <property type="entry name" value="WINGED HELIX-TURN-HELIX TRANSCRIPTIONAL REGULATOR, RRF2 FAMILY"/>
    <property type="match status" value="1"/>
</dbReference>
<dbReference type="InterPro" id="IPR000944">
    <property type="entry name" value="Tscrpt_reg_Rrf2"/>
</dbReference>
<sequence length="180" mass="19441">MVGDGDVLNLWHANTLRPHHGATHNAPYPQIVRLAGRTDYALRAVLEIAAAHGEPRTTDEIAKSQHIPARYLGAILADLRRADIVHARRGAEGGWTLARPADAISLAAVIRAVDGALAQVAGTRPEDLHYEGTAAGLQEVWVALRAAEREILDSVTVAHVVEGQLPENIHRLTKDPAAWH</sequence>
<dbReference type="AlphaFoldDB" id="A0A6J7IB96"/>
<dbReference type="PROSITE" id="PS51197">
    <property type="entry name" value="HTH_RRF2_2"/>
    <property type="match status" value="1"/>
</dbReference>
<dbReference type="EMBL" id="CAFBMR010000111">
    <property type="protein sequence ID" value="CAB4927862.1"/>
    <property type="molecule type" value="Genomic_DNA"/>
</dbReference>
<dbReference type="Pfam" id="PF02082">
    <property type="entry name" value="Rrf2"/>
    <property type="match status" value="1"/>
</dbReference>
<dbReference type="NCBIfam" id="TIGR00738">
    <property type="entry name" value="rrf2_super"/>
    <property type="match status" value="1"/>
</dbReference>
<dbReference type="InterPro" id="IPR036388">
    <property type="entry name" value="WH-like_DNA-bd_sf"/>
</dbReference>
<dbReference type="InterPro" id="IPR036390">
    <property type="entry name" value="WH_DNA-bd_sf"/>
</dbReference>
<dbReference type="GO" id="GO:0005829">
    <property type="term" value="C:cytosol"/>
    <property type="evidence" value="ECO:0007669"/>
    <property type="project" value="TreeGrafter"/>
</dbReference>
<dbReference type="GO" id="GO:0003677">
    <property type="term" value="F:DNA binding"/>
    <property type="evidence" value="ECO:0007669"/>
    <property type="project" value="UniProtKB-KW"/>
</dbReference>
<evidence type="ECO:0000256" key="1">
    <source>
        <dbReference type="ARBA" id="ARBA00023125"/>
    </source>
</evidence>
<organism evidence="2">
    <name type="scientific">freshwater metagenome</name>
    <dbReference type="NCBI Taxonomy" id="449393"/>
    <lineage>
        <taxon>unclassified sequences</taxon>
        <taxon>metagenomes</taxon>
        <taxon>ecological metagenomes</taxon>
    </lineage>
</organism>
<gene>
    <name evidence="2" type="ORF">UFOPK3610_01775</name>
</gene>
<keyword evidence="1" id="KW-0238">DNA-binding</keyword>
<reference evidence="2" key="1">
    <citation type="submission" date="2020-05" db="EMBL/GenBank/DDBJ databases">
        <authorList>
            <person name="Chiriac C."/>
            <person name="Salcher M."/>
            <person name="Ghai R."/>
            <person name="Kavagutti S V."/>
        </authorList>
    </citation>
    <scope>NUCLEOTIDE SEQUENCE</scope>
</reference>
<accession>A0A6J7IB96</accession>
<proteinExistence type="predicted"/>
<evidence type="ECO:0000313" key="2">
    <source>
        <dbReference type="EMBL" id="CAB4927862.1"/>
    </source>
</evidence>